<evidence type="ECO:0000256" key="1">
    <source>
        <dbReference type="ARBA" id="ARBA00004651"/>
    </source>
</evidence>
<protein>
    <submittedName>
        <fullName evidence="7">Lysine exporter protein (LYSE/YGGA)</fullName>
    </submittedName>
</protein>
<dbReference type="KEGG" id="sbu:SpiBuddy_0750"/>
<dbReference type="GO" id="GO:0005886">
    <property type="term" value="C:plasma membrane"/>
    <property type="evidence" value="ECO:0007669"/>
    <property type="project" value="UniProtKB-SubCell"/>
</dbReference>
<evidence type="ECO:0000256" key="5">
    <source>
        <dbReference type="ARBA" id="ARBA00023136"/>
    </source>
</evidence>
<feature type="transmembrane region" description="Helical" evidence="6">
    <location>
        <begin position="6"/>
        <end position="25"/>
    </location>
</feature>
<feature type="transmembrane region" description="Helical" evidence="6">
    <location>
        <begin position="182"/>
        <end position="204"/>
    </location>
</feature>
<feature type="transmembrane region" description="Helical" evidence="6">
    <location>
        <begin position="110"/>
        <end position="127"/>
    </location>
</feature>
<feature type="transmembrane region" description="Helical" evidence="6">
    <location>
        <begin position="37"/>
        <end position="62"/>
    </location>
</feature>
<feature type="transmembrane region" description="Helical" evidence="6">
    <location>
        <begin position="147"/>
        <end position="170"/>
    </location>
</feature>
<accession>F0RY78</accession>
<dbReference type="InterPro" id="IPR001123">
    <property type="entry name" value="LeuE-type"/>
</dbReference>
<reference evidence="8" key="1">
    <citation type="submission" date="2011-02" db="EMBL/GenBank/DDBJ databases">
        <title>Complete sequence of Spirochaeta sp. Buddy.</title>
        <authorList>
            <person name="Lucas S."/>
            <person name="Copeland A."/>
            <person name="Lapidus A."/>
            <person name="Cheng J.-F."/>
            <person name="Goodwin L."/>
            <person name="Pitluck S."/>
            <person name="Zeytun A."/>
            <person name="Detter J.C."/>
            <person name="Han C."/>
            <person name="Tapia R."/>
            <person name="Land M."/>
            <person name="Hauser L."/>
            <person name="Kyrpides N."/>
            <person name="Ivanova N."/>
            <person name="Mikhailova N."/>
            <person name="Pagani I."/>
            <person name="Ritalahti K.M."/>
            <person name="Loeffler F.E."/>
            <person name="Woyke T."/>
        </authorList>
    </citation>
    <scope>NUCLEOTIDE SEQUENCE [LARGE SCALE GENOMIC DNA]</scope>
    <source>
        <strain evidence="8">ATCC BAA-1886 / DSM 22777 / Buddy</strain>
    </source>
</reference>
<feature type="transmembrane region" description="Helical" evidence="6">
    <location>
        <begin position="68"/>
        <end position="89"/>
    </location>
</feature>
<dbReference type="Pfam" id="PF01810">
    <property type="entry name" value="LysE"/>
    <property type="match status" value="1"/>
</dbReference>
<dbReference type="STRING" id="158189.SpiBuddy_0750"/>
<evidence type="ECO:0000313" key="8">
    <source>
        <dbReference type="Proteomes" id="UP000008466"/>
    </source>
</evidence>
<dbReference type="OrthoDB" id="5638726at2"/>
<keyword evidence="3 6" id="KW-0812">Transmembrane</keyword>
<comment type="subcellular location">
    <subcellularLocation>
        <location evidence="1">Cell membrane</location>
        <topology evidence="1">Multi-pass membrane protein</topology>
    </subcellularLocation>
</comment>
<keyword evidence="4 6" id="KW-1133">Transmembrane helix</keyword>
<evidence type="ECO:0000256" key="2">
    <source>
        <dbReference type="ARBA" id="ARBA00022475"/>
    </source>
</evidence>
<sequence>MELPFFTGMATGAGLIIAIGAQNAFVLTQGIRKQHRFLVALICSLCDALLIGCGVAGMGTFIEQSPRLLGFAAGMGALFLFVYGLKSLFSAFQTAQGLVQAEVKAVSRKQVILTTLAITLLNPHVYLDTVVLLGGISATFEGSGRYLFGAGALTMSFLWFFTLAYGSALLAPLFKKALTWRILNIAIFLVMWSIAFRLLAYTGIAQVFQRL</sequence>
<dbReference type="GO" id="GO:0015171">
    <property type="term" value="F:amino acid transmembrane transporter activity"/>
    <property type="evidence" value="ECO:0007669"/>
    <property type="project" value="TreeGrafter"/>
</dbReference>
<name>F0RY78_SPHGB</name>
<evidence type="ECO:0000313" key="7">
    <source>
        <dbReference type="EMBL" id="ADY12577.1"/>
    </source>
</evidence>
<keyword evidence="8" id="KW-1185">Reference proteome</keyword>
<dbReference type="HOGENOM" id="CLU_087840_0_1_12"/>
<keyword evidence="2" id="KW-1003">Cell membrane</keyword>
<evidence type="ECO:0000256" key="3">
    <source>
        <dbReference type="ARBA" id="ARBA00022692"/>
    </source>
</evidence>
<dbReference type="Proteomes" id="UP000008466">
    <property type="component" value="Chromosome"/>
</dbReference>
<dbReference type="eggNOG" id="COG1279">
    <property type="taxonomic scope" value="Bacteria"/>
</dbReference>
<dbReference type="RefSeq" id="WP_013606430.1">
    <property type="nucleotide sequence ID" value="NC_015152.1"/>
</dbReference>
<dbReference type="EMBL" id="CP002541">
    <property type="protein sequence ID" value="ADY12577.1"/>
    <property type="molecule type" value="Genomic_DNA"/>
</dbReference>
<dbReference type="PANTHER" id="PTHR30086">
    <property type="entry name" value="ARGININE EXPORTER PROTEIN ARGO"/>
    <property type="match status" value="1"/>
</dbReference>
<evidence type="ECO:0000256" key="4">
    <source>
        <dbReference type="ARBA" id="ARBA00022989"/>
    </source>
</evidence>
<proteinExistence type="predicted"/>
<organism evidence="7 8">
    <name type="scientific">Sphaerochaeta globosa (strain ATCC BAA-1886 / DSM 22777 / Buddy)</name>
    <name type="common">Spirochaeta sp. (strain Buddy)</name>
    <dbReference type="NCBI Taxonomy" id="158189"/>
    <lineage>
        <taxon>Bacteria</taxon>
        <taxon>Pseudomonadati</taxon>
        <taxon>Spirochaetota</taxon>
        <taxon>Spirochaetia</taxon>
        <taxon>Spirochaetales</taxon>
        <taxon>Sphaerochaetaceae</taxon>
        <taxon>Sphaerochaeta</taxon>
    </lineage>
</organism>
<dbReference type="AlphaFoldDB" id="F0RY78"/>
<dbReference type="PANTHER" id="PTHR30086:SF20">
    <property type="entry name" value="ARGININE EXPORTER PROTEIN ARGO-RELATED"/>
    <property type="match status" value="1"/>
</dbReference>
<evidence type="ECO:0000256" key="6">
    <source>
        <dbReference type="SAM" id="Phobius"/>
    </source>
</evidence>
<gene>
    <name evidence="7" type="ordered locus">SpiBuddy_0750</name>
</gene>
<keyword evidence="5 6" id="KW-0472">Membrane</keyword>